<dbReference type="AlphaFoldDB" id="A0A2S9I672"/>
<evidence type="ECO:0000259" key="1">
    <source>
        <dbReference type="PROSITE" id="PS51186"/>
    </source>
</evidence>
<dbReference type="GO" id="GO:0016747">
    <property type="term" value="F:acyltransferase activity, transferring groups other than amino-acyl groups"/>
    <property type="evidence" value="ECO:0007669"/>
    <property type="project" value="InterPro"/>
</dbReference>
<keyword evidence="3" id="KW-1185">Reference proteome</keyword>
<feature type="domain" description="N-acetyltransferase" evidence="1">
    <location>
        <begin position="1"/>
        <end position="156"/>
    </location>
</feature>
<sequence length="156" mass="17916">MLQPLVPIIAEWQRDDYLLSSDPKRLDVAWVHHQLSENSYWAKGQPLAQTLRALAGSLCFGIYHRGQQVGFGRLITDYSRFAYLSDVIIDPSQRGHGLGGWFAASILQHPELKTVKRWMLATDDAHEVYRRAGWQPVEKPQRLMEFIPTHPEDHTA</sequence>
<organism evidence="2 3">
    <name type="scientific">Pantoea coffeiphila</name>
    <dbReference type="NCBI Taxonomy" id="1465635"/>
    <lineage>
        <taxon>Bacteria</taxon>
        <taxon>Pseudomonadati</taxon>
        <taxon>Pseudomonadota</taxon>
        <taxon>Gammaproteobacteria</taxon>
        <taxon>Enterobacterales</taxon>
        <taxon>Erwiniaceae</taxon>
        <taxon>Pantoea</taxon>
    </lineage>
</organism>
<dbReference type="Gene3D" id="3.40.630.30">
    <property type="match status" value="1"/>
</dbReference>
<protein>
    <submittedName>
        <fullName evidence="2">GNAT family N-acetyltransferase</fullName>
    </submittedName>
</protein>
<evidence type="ECO:0000313" key="3">
    <source>
        <dbReference type="Proteomes" id="UP000239181"/>
    </source>
</evidence>
<dbReference type="PANTHER" id="PTHR43233">
    <property type="entry name" value="FAMILY N-ACETYLTRANSFERASE, PUTATIVE (AFU_ORTHOLOGUE AFUA_6G03350)-RELATED"/>
    <property type="match status" value="1"/>
</dbReference>
<keyword evidence="2" id="KW-0808">Transferase</keyword>
<name>A0A2S9I672_9GAMM</name>
<accession>A0A2S9I672</accession>
<dbReference type="RefSeq" id="WP_105594854.1">
    <property type="nucleotide sequence ID" value="NZ_PDET01000020.1"/>
</dbReference>
<dbReference type="Pfam" id="PF00583">
    <property type="entry name" value="Acetyltransf_1"/>
    <property type="match status" value="1"/>
</dbReference>
<dbReference type="PANTHER" id="PTHR43233:SF1">
    <property type="entry name" value="FAMILY N-ACETYLTRANSFERASE, PUTATIVE (AFU_ORTHOLOGUE AFUA_6G03350)-RELATED"/>
    <property type="match status" value="1"/>
</dbReference>
<dbReference type="SUPFAM" id="SSF55729">
    <property type="entry name" value="Acyl-CoA N-acyltransferases (Nat)"/>
    <property type="match status" value="1"/>
</dbReference>
<dbReference type="EMBL" id="PDET01000020">
    <property type="protein sequence ID" value="PRD13302.1"/>
    <property type="molecule type" value="Genomic_DNA"/>
</dbReference>
<gene>
    <name evidence="2" type="ORF">CQW29_21840</name>
</gene>
<reference evidence="2 3" key="1">
    <citation type="submission" date="2017-10" db="EMBL/GenBank/DDBJ databases">
        <title>Draft genome of two endophytic bacteria isolated from 'guarana' Paullinia cupana (Mart.) Ducke.</title>
        <authorList>
            <person name="Siqueira K.A."/>
            <person name="Liotti R.G."/>
            <person name="Mendes T.A."/>
            <person name="Soares M.A."/>
        </authorList>
    </citation>
    <scope>NUCLEOTIDE SEQUENCE [LARGE SCALE GENOMIC DNA]</scope>
    <source>
        <strain evidence="2 3">342</strain>
    </source>
</reference>
<dbReference type="InterPro" id="IPR053144">
    <property type="entry name" value="Acetyltransferase_Butenolide"/>
</dbReference>
<dbReference type="OrthoDB" id="3216107at2"/>
<dbReference type="Proteomes" id="UP000239181">
    <property type="component" value="Unassembled WGS sequence"/>
</dbReference>
<dbReference type="InterPro" id="IPR000182">
    <property type="entry name" value="GNAT_dom"/>
</dbReference>
<comment type="caution">
    <text evidence="2">The sequence shown here is derived from an EMBL/GenBank/DDBJ whole genome shotgun (WGS) entry which is preliminary data.</text>
</comment>
<dbReference type="PROSITE" id="PS51186">
    <property type="entry name" value="GNAT"/>
    <property type="match status" value="1"/>
</dbReference>
<dbReference type="InterPro" id="IPR016181">
    <property type="entry name" value="Acyl_CoA_acyltransferase"/>
</dbReference>
<proteinExistence type="predicted"/>
<dbReference type="CDD" id="cd04301">
    <property type="entry name" value="NAT_SF"/>
    <property type="match status" value="1"/>
</dbReference>
<evidence type="ECO:0000313" key="2">
    <source>
        <dbReference type="EMBL" id="PRD13302.1"/>
    </source>
</evidence>